<evidence type="ECO:0000256" key="1">
    <source>
        <dbReference type="SAM" id="MobiDB-lite"/>
    </source>
</evidence>
<organism evidence="2 3">
    <name type="scientific">Mycena maculata</name>
    <dbReference type="NCBI Taxonomy" id="230809"/>
    <lineage>
        <taxon>Eukaryota</taxon>
        <taxon>Fungi</taxon>
        <taxon>Dikarya</taxon>
        <taxon>Basidiomycota</taxon>
        <taxon>Agaricomycotina</taxon>
        <taxon>Agaricomycetes</taxon>
        <taxon>Agaricomycetidae</taxon>
        <taxon>Agaricales</taxon>
        <taxon>Marasmiineae</taxon>
        <taxon>Mycenaceae</taxon>
        <taxon>Mycena</taxon>
    </lineage>
</organism>
<dbReference type="EMBL" id="JARJLG010000035">
    <property type="protein sequence ID" value="KAJ7765374.1"/>
    <property type="molecule type" value="Genomic_DNA"/>
</dbReference>
<dbReference type="Proteomes" id="UP001215280">
    <property type="component" value="Unassembled WGS sequence"/>
</dbReference>
<dbReference type="AlphaFoldDB" id="A0AAD7JKR5"/>
<reference evidence="2" key="1">
    <citation type="submission" date="2023-03" db="EMBL/GenBank/DDBJ databases">
        <title>Massive genome expansion in bonnet fungi (Mycena s.s.) driven by repeated elements and novel gene families across ecological guilds.</title>
        <authorList>
            <consortium name="Lawrence Berkeley National Laboratory"/>
            <person name="Harder C.B."/>
            <person name="Miyauchi S."/>
            <person name="Viragh M."/>
            <person name="Kuo A."/>
            <person name="Thoen E."/>
            <person name="Andreopoulos B."/>
            <person name="Lu D."/>
            <person name="Skrede I."/>
            <person name="Drula E."/>
            <person name="Henrissat B."/>
            <person name="Morin E."/>
            <person name="Kohler A."/>
            <person name="Barry K."/>
            <person name="LaButti K."/>
            <person name="Morin E."/>
            <person name="Salamov A."/>
            <person name="Lipzen A."/>
            <person name="Mereny Z."/>
            <person name="Hegedus B."/>
            <person name="Baldrian P."/>
            <person name="Stursova M."/>
            <person name="Weitz H."/>
            <person name="Taylor A."/>
            <person name="Grigoriev I.V."/>
            <person name="Nagy L.G."/>
            <person name="Martin F."/>
            <person name="Kauserud H."/>
        </authorList>
    </citation>
    <scope>NUCLEOTIDE SEQUENCE</scope>
    <source>
        <strain evidence="2">CBHHK188m</strain>
    </source>
</reference>
<proteinExistence type="predicted"/>
<gene>
    <name evidence="2" type="ORF">DFH07DRAFT_770102</name>
</gene>
<keyword evidence="3" id="KW-1185">Reference proteome</keyword>
<feature type="region of interest" description="Disordered" evidence="1">
    <location>
        <begin position="22"/>
        <end position="42"/>
    </location>
</feature>
<comment type="caution">
    <text evidence="2">The sequence shown here is derived from an EMBL/GenBank/DDBJ whole genome shotgun (WGS) entry which is preliminary data.</text>
</comment>
<evidence type="ECO:0000313" key="3">
    <source>
        <dbReference type="Proteomes" id="UP001215280"/>
    </source>
</evidence>
<name>A0AAD7JKR5_9AGAR</name>
<sequence length="302" mass="32897">MPPRSDADSEFDAMLSAAALAASPLPPSSSPGPEGGNINSRKSNKNVLGFAKQYATHKRLHPSQVAEVEAFAADPIATCQIKLFATLLGVGNCVDTIRTAAPDFKLSSSTDKNLHQLGIGILVSPLIGAYKGSLPTKHLLNIVKKKCFDLPSGIELISSDWAVVKTHAEYYSTQGRAAFKKLLKASIADKDPKKNPNIFILGQRFVKDTDSTLTTPLCARIALMRKYFLLHPGDLFWDELDGRLAWMQQNSGGDTNKQTKMFKVVLDDDRNKHGNLADYSMPDDSVIDEWQSKVDIVVGAPA</sequence>
<protein>
    <submittedName>
        <fullName evidence="2">Uncharacterized protein</fullName>
    </submittedName>
</protein>
<evidence type="ECO:0000313" key="2">
    <source>
        <dbReference type="EMBL" id="KAJ7765374.1"/>
    </source>
</evidence>
<accession>A0AAD7JKR5</accession>